<feature type="active site" description="Proton donor/acceptor" evidence="1">
    <location>
        <position position="81"/>
    </location>
</feature>
<dbReference type="PIRSF" id="PIRSF000709">
    <property type="entry name" value="6PFK_2-Ptase"/>
    <property type="match status" value="1"/>
</dbReference>
<gene>
    <name evidence="3" type="ORF">H9Q81_04105</name>
</gene>
<dbReference type="GO" id="GO:0016791">
    <property type="term" value="F:phosphatase activity"/>
    <property type="evidence" value="ECO:0007669"/>
    <property type="project" value="TreeGrafter"/>
</dbReference>
<feature type="binding site" evidence="2">
    <location>
        <begin position="8"/>
        <end position="15"/>
    </location>
    <ligand>
        <name>substrate</name>
    </ligand>
</feature>
<feature type="active site" description="Tele-phosphohistidine intermediate" evidence="1">
    <location>
        <position position="9"/>
    </location>
</feature>
<evidence type="ECO:0000256" key="2">
    <source>
        <dbReference type="PIRSR" id="PIRSR613078-2"/>
    </source>
</evidence>
<dbReference type="PANTHER" id="PTHR48100:SF59">
    <property type="entry name" value="ADENOSYLCOBALAMIN_ALPHA-RIBAZOLE PHOSPHATASE"/>
    <property type="match status" value="1"/>
</dbReference>
<reference evidence="3 4" key="1">
    <citation type="submission" date="2020-08" db="EMBL/GenBank/DDBJ databases">
        <authorList>
            <person name="Liu C."/>
            <person name="Sun Q."/>
        </authorList>
    </citation>
    <scope>NUCLEOTIDE SEQUENCE [LARGE SCALE GENOMIC DNA]</scope>
    <source>
        <strain evidence="3 4">NSJ-57</strain>
    </source>
</reference>
<dbReference type="PROSITE" id="PS00175">
    <property type="entry name" value="PG_MUTASE"/>
    <property type="match status" value="1"/>
</dbReference>
<proteinExistence type="predicted"/>
<dbReference type="CDD" id="cd07067">
    <property type="entry name" value="HP_PGM_like"/>
    <property type="match status" value="1"/>
</dbReference>
<dbReference type="InterPro" id="IPR029033">
    <property type="entry name" value="His_PPase_superfam"/>
</dbReference>
<dbReference type="AlphaFoldDB" id="A0A7G9GYY8"/>
<dbReference type="Proteomes" id="UP000515913">
    <property type="component" value="Chromosome"/>
</dbReference>
<dbReference type="InterPro" id="IPR013078">
    <property type="entry name" value="His_Pase_superF_clade-1"/>
</dbReference>
<dbReference type="EMBL" id="CP060637">
    <property type="protein sequence ID" value="QNM16020.1"/>
    <property type="molecule type" value="Genomic_DNA"/>
</dbReference>
<evidence type="ECO:0000313" key="4">
    <source>
        <dbReference type="Proteomes" id="UP000515913"/>
    </source>
</evidence>
<keyword evidence="4" id="KW-1185">Reference proteome</keyword>
<dbReference type="InterPro" id="IPR001345">
    <property type="entry name" value="PG/BPGM_mutase_AS"/>
</dbReference>
<protein>
    <submittedName>
        <fullName evidence="3">Histidine phosphatase family protein</fullName>
    </submittedName>
</protein>
<evidence type="ECO:0000313" key="3">
    <source>
        <dbReference type="EMBL" id="QNM16020.1"/>
    </source>
</evidence>
<dbReference type="PANTHER" id="PTHR48100">
    <property type="entry name" value="BROAD-SPECIFICITY PHOSPHATASE YOR283W-RELATED"/>
    <property type="match status" value="1"/>
</dbReference>
<dbReference type="RefSeq" id="WP_187423190.1">
    <property type="nucleotide sequence ID" value="NZ_CP060637.1"/>
</dbReference>
<dbReference type="Pfam" id="PF00300">
    <property type="entry name" value="His_Phos_1"/>
    <property type="match status" value="1"/>
</dbReference>
<evidence type="ECO:0000256" key="1">
    <source>
        <dbReference type="PIRSR" id="PIRSR613078-1"/>
    </source>
</evidence>
<dbReference type="SUPFAM" id="SSF53254">
    <property type="entry name" value="Phosphoglycerate mutase-like"/>
    <property type="match status" value="1"/>
</dbReference>
<accession>A0A7G9GYY8</accession>
<name>A0A7G9GYY8_9FUSO</name>
<sequence length="192" mass="22111">MGKLIIVRHGQTKMNADGLFFGKLDPELTEQGKKQAKTAREKIKSFNYDNIYSSDLKRAATTADIINYKNKEIIYDSRLQEIDFGIFEGLTYEEIKNKYPKECKQSEEDWENYNFETGESPKEMQQRAVSFIESLDLNKDNLIVTHWGIIGCILSWYLSTGLKSYWNYSVNNCGIVVIDFCDGFPVLTGLNI</sequence>
<dbReference type="Gene3D" id="3.40.50.1240">
    <property type="entry name" value="Phosphoglycerate mutase-like"/>
    <property type="match status" value="1"/>
</dbReference>
<dbReference type="SMART" id="SM00855">
    <property type="entry name" value="PGAM"/>
    <property type="match status" value="1"/>
</dbReference>
<dbReference type="InterPro" id="IPR050275">
    <property type="entry name" value="PGM_Phosphatase"/>
</dbReference>
<organism evidence="3 4">
    <name type="scientific">Fusobacterium hominis</name>
    <dbReference type="NCBI Taxonomy" id="2764326"/>
    <lineage>
        <taxon>Bacteria</taxon>
        <taxon>Fusobacteriati</taxon>
        <taxon>Fusobacteriota</taxon>
        <taxon>Fusobacteriia</taxon>
        <taxon>Fusobacteriales</taxon>
        <taxon>Fusobacteriaceae</taxon>
        <taxon>Fusobacterium</taxon>
    </lineage>
</organism>
<dbReference type="GO" id="GO:0005737">
    <property type="term" value="C:cytoplasm"/>
    <property type="evidence" value="ECO:0007669"/>
    <property type="project" value="TreeGrafter"/>
</dbReference>
<feature type="binding site" evidence="2">
    <location>
        <position position="58"/>
    </location>
    <ligand>
        <name>substrate</name>
    </ligand>
</feature>
<dbReference type="KEGG" id="fho:H9Q81_04105"/>